<keyword evidence="5" id="KW-0813">Transport</keyword>
<evidence type="ECO:0000313" key="6">
    <source>
        <dbReference type="Proteomes" id="UP000237749"/>
    </source>
</evidence>
<proteinExistence type="predicted"/>
<dbReference type="AlphaFoldDB" id="A0A2S6HQB4"/>
<evidence type="ECO:0000259" key="4">
    <source>
        <dbReference type="Pfam" id="PF13407"/>
    </source>
</evidence>
<dbReference type="Proteomes" id="UP000237749">
    <property type="component" value="Unassembled WGS sequence"/>
</dbReference>
<protein>
    <submittedName>
        <fullName evidence="5">Putative multiple sugar transport system substrate-binding protein</fullName>
    </submittedName>
</protein>
<sequence>MMKRRVLGVMLSAVLAASALFGCSSSQTTATTAAGTKAAETKAAETTAATTAAAAATTEAAKAAGSGGKVGVAMPTQSSERWINDGANMKKQLEALGYQVDLQYAEDDVQMQVSQIENMIASGVKCLVIASIDSSALVNVEAQAKSAGIPIIAYDRLLMDTDAVSYYATFDNKGVGTAIGNYIKESKQLDKAKSEGKSYTIEFFMGSPDDNNALFLYNGLMEVLKPYLDDGTLKCESGRTSFEDTCILRWSQETAQQNCENYLTGFYADKKLDICASAFDGFAYGCKAALEGAGYKVGVDWPLITGQDAELMAVKNVISGYQTMSIYKDTRLLAEKCVTMVQAVLEGGKPEINDTTQYNNGKVVVPSYLCTPVAVDKDNYKKIIIDGGYYTEQQLAQ</sequence>
<evidence type="ECO:0000256" key="3">
    <source>
        <dbReference type="SAM" id="SignalP"/>
    </source>
</evidence>
<keyword evidence="2 3" id="KW-0732">Signal</keyword>
<dbReference type="PANTHER" id="PTHR30036">
    <property type="entry name" value="D-XYLOSE-BINDING PERIPLASMIC PROTEIN"/>
    <property type="match status" value="1"/>
</dbReference>
<feature type="chain" id="PRO_5039275827" evidence="3">
    <location>
        <begin position="31"/>
        <end position="397"/>
    </location>
</feature>
<dbReference type="PROSITE" id="PS51257">
    <property type="entry name" value="PROKAR_LIPOPROTEIN"/>
    <property type="match status" value="1"/>
</dbReference>
<feature type="signal peptide" evidence="3">
    <location>
        <begin position="1"/>
        <end position="30"/>
    </location>
</feature>
<keyword evidence="5" id="KW-0762">Sugar transport</keyword>
<dbReference type="Pfam" id="PF13407">
    <property type="entry name" value="Peripla_BP_4"/>
    <property type="match status" value="1"/>
</dbReference>
<feature type="domain" description="Periplasmic binding protein" evidence="4">
    <location>
        <begin position="70"/>
        <end position="348"/>
    </location>
</feature>
<reference evidence="5 6" key="1">
    <citation type="submission" date="2018-02" db="EMBL/GenBank/DDBJ databases">
        <title>Genomic Encyclopedia of Archaeal and Bacterial Type Strains, Phase II (KMG-II): from individual species to whole genera.</title>
        <authorList>
            <person name="Goeker M."/>
        </authorList>
    </citation>
    <scope>NUCLEOTIDE SEQUENCE [LARGE SCALE GENOMIC DNA]</scope>
    <source>
        <strain evidence="5 6">DSM 3808</strain>
    </source>
</reference>
<comment type="caution">
    <text evidence="5">The sequence shown here is derived from an EMBL/GenBank/DDBJ whole genome shotgun (WGS) entry which is preliminary data.</text>
</comment>
<dbReference type="SUPFAM" id="SSF53822">
    <property type="entry name" value="Periplasmic binding protein-like I"/>
    <property type="match status" value="1"/>
</dbReference>
<organism evidence="5 6">
    <name type="scientific">Lacrimispora xylanisolvens</name>
    <dbReference type="NCBI Taxonomy" id="384636"/>
    <lineage>
        <taxon>Bacteria</taxon>
        <taxon>Bacillati</taxon>
        <taxon>Bacillota</taxon>
        <taxon>Clostridia</taxon>
        <taxon>Lachnospirales</taxon>
        <taxon>Lachnospiraceae</taxon>
        <taxon>Lacrimispora</taxon>
    </lineage>
</organism>
<accession>A0A2S6HQB4</accession>
<dbReference type="InterPro" id="IPR025997">
    <property type="entry name" value="SBP_2_dom"/>
</dbReference>
<name>A0A2S6HQB4_9FIRM</name>
<dbReference type="GO" id="GO:0030246">
    <property type="term" value="F:carbohydrate binding"/>
    <property type="evidence" value="ECO:0007669"/>
    <property type="project" value="TreeGrafter"/>
</dbReference>
<evidence type="ECO:0000256" key="1">
    <source>
        <dbReference type="ARBA" id="ARBA00004196"/>
    </source>
</evidence>
<dbReference type="InterPro" id="IPR028082">
    <property type="entry name" value="Peripla_BP_I"/>
</dbReference>
<dbReference type="Gene3D" id="3.40.50.2300">
    <property type="match status" value="2"/>
</dbReference>
<dbReference type="InterPro" id="IPR050555">
    <property type="entry name" value="Bact_Solute-Bind_Prot2"/>
</dbReference>
<dbReference type="NCBIfam" id="NF040907">
    <property type="entry name" value="ChvE"/>
    <property type="match status" value="1"/>
</dbReference>
<dbReference type="GO" id="GO:0030288">
    <property type="term" value="C:outer membrane-bounded periplasmic space"/>
    <property type="evidence" value="ECO:0007669"/>
    <property type="project" value="TreeGrafter"/>
</dbReference>
<dbReference type="PANTHER" id="PTHR30036:SF1">
    <property type="entry name" value="D-XYLOSE-BINDING PERIPLASMIC PROTEIN"/>
    <property type="match status" value="1"/>
</dbReference>
<evidence type="ECO:0000313" key="5">
    <source>
        <dbReference type="EMBL" id="PPK79807.1"/>
    </source>
</evidence>
<dbReference type="EMBL" id="PTJA01000008">
    <property type="protein sequence ID" value="PPK79807.1"/>
    <property type="molecule type" value="Genomic_DNA"/>
</dbReference>
<keyword evidence="6" id="KW-1185">Reference proteome</keyword>
<evidence type="ECO:0000256" key="2">
    <source>
        <dbReference type="ARBA" id="ARBA00022729"/>
    </source>
</evidence>
<dbReference type="CDD" id="cd19994">
    <property type="entry name" value="PBP1_ChvE"/>
    <property type="match status" value="1"/>
</dbReference>
<comment type="subcellular location">
    <subcellularLocation>
        <location evidence="1">Cell envelope</location>
    </subcellularLocation>
</comment>
<gene>
    <name evidence="5" type="ORF">BXY41_10832</name>
</gene>
<dbReference type="InterPro" id="IPR049784">
    <property type="entry name" value="ChvE-like"/>
</dbReference>